<reference evidence="1 2" key="1">
    <citation type="journal article" date="2018" name="Front. Plant Sci.">
        <title>Red Clover (Trifolium pratense) and Zigzag Clover (T. medium) - A Picture of Genomic Similarities and Differences.</title>
        <authorList>
            <person name="Dluhosova J."/>
            <person name="Istvanek J."/>
            <person name="Nedelnik J."/>
            <person name="Repkova J."/>
        </authorList>
    </citation>
    <scope>NUCLEOTIDE SEQUENCE [LARGE SCALE GENOMIC DNA]</scope>
    <source>
        <strain evidence="2">cv. 10/8</strain>
        <tissue evidence="1">Leaf</tissue>
    </source>
</reference>
<dbReference type="AlphaFoldDB" id="A0A392M626"/>
<name>A0A392M626_9FABA</name>
<protein>
    <submittedName>
        <fullName evidence="1">Disease resistance protein (CC-NBS-LRR class) family protein</fullName>
    </submittedName>
</protein>
<proteinExistence type="predicted"/>
<accession>A0A392M626</accession>
<organism evidence="1 2">
    <name type="scientific">Trifolium medium</name>
    <dbReference type="NCBI Taxonomy" id="97028"/>
    <lineage>
        <taxon>Eukaryota</taxon>
        <taxon>Viridiplantae</taxon>
        <taxon>Streptophyta</taxon>
        <taxon>Embryophyta</taxon>
        <taxon>Tracheophyta</taxon>
        <taxon>Spermatophyta</taxon>
        <taxon>Magnoliopsida</taxon>
        <taxon>eudicotyledons</taxon>
        <taxon>Gunneridae</taxon>
        <taxon>Pentapetalae</taxon>
        <taxon>rosids</taxon>
        <taxon>fabids</taxon>
        <taxon>Fabales</taxon>
        <taxon>Fabaceae</taxon>
        <taxon>Papilionoideae</taxon>
        <taxon>50 kb inversion clade</taxon>
        <taxon>NPAAA clade</taxon>
        <taxon>Hologalegina</taxon>
        <taxon>IRL clade</taxon>
        <taxon>Trifolieae</taxon>
        <taxon>Trifolium</taxon>
    </lineage>
</organism>
<dbReference type="Proteomes" id="UP000265520">
    <property type="component" value="Unassembled WGS sequence"/>
</dbReference>
<keyword evidence="2" id="KW-1185">Reference proteome</keyword>
<sequence>SLNDEAVMKVSSTIEEQFPNDDVDEIIVSKSRLSSIASQFPSKGFPHGTEVQATSGHMNQTAEGKQDFVEHVSGLKIPSIANSYVLMNGSQSMSQQCSMDQLGEIDTIVKPSQGIKLSVEDKTPLLPNAKTITSSLECGDDQIAIPFSISTTEEPLTIEEDVDIESSQKKQLRLTIKVEVGSIFFSYATSSSFLFEVELSSFCHVVEFL</sequence>
<dbReference type="EMBL" id="LXQA010003333">
    <property type="protein sequence ID" value="MCH82188.1"/>
    <property type="molecule type" value="Genomic_DNA"/>
</dbReference>
<feature type="non-terminal residue" evidence="1">
    <location>
        <position position="1"/>
    </location>
</feature>
<gene>
    <name evidence="1" type="ORF">A2U01_0002988</name>
</gene>
<evidence type="ECO:0000313" key="1">
    <source>
        <dbReference type="EMBL" id="MCH82188.1"/>
    </source>
</evidence>
<evidence type="ECO:0000313" key="2">
    <source>
        <dbReference type="Proteomes" id="UP000265520"/>
    </source>
</evidence>
<comment type="caution">
    <text evidence="1">The sequence shown here is derived from an EMBL/GenBank/DDBJ whole genome shotgun (WGS) entry which is preliminary data.</text>
</comment>